<evidence type="ECO:0000256" key="3">
    <source>
        <dbReference type="ARBA" id="ARBA00023125"/>
    </source>
</evidence>
<evidence type="ECO:0000256" key="1">
    <source>
        <dbReference type="ARBA" id="ARBA00022491"/>
    </source>
</evidence>
<dbReference type="Proteomes" id="UP000643207">
    <property type="component" value="Unassembled WGS sequence"/>
</dbReference>
<dbReference type="Pfam" id="PF13411">
    <property type="entry name" value="MerR_1"/>
    <property type="match status" value="1"/>
</dbReference>
<evidence type="ECO:0000256" key="5">
    <source>
        <dbReference type="SAM" id="MobiDB-lite"/>
    </source>
</evidence>
<dbReference type="GO" id="GO:0003677">
    <property type="term" value="F:DNA binding"/>
    <property type="evidence" value="ECO:0007669"/>
    <property type="project" value="UniProtKB-KW"/>
</dbReference>
<dbReference type="GO" id="GO:0003700">
    <property type="term" value="F:DNA-binding transcription factor activity"/>
    <property type="evidence" value="ECO:0007669"/>
    <property type="project" value="InterPro"/>
</dbReference>
<gene>
    <name evidence="7" type="ORF">JI742_05275</name>
</gene>
<dbReference type="PANTHER" id="PTHR30204:SF69">
    <property type="entry name" value="MERR-FAMILY TRANSCRIPTIONAL REGULATOR"/>
    <property type="match status" value="1"/>
</dbReference>
<sequence length="340" mass="36280">MTSQGIYQSSVVAQLAGMPVATLRVWERRYTLGCAEQSPTGRRLYSREDVQRIILLKQLTERGHAIGALVRLDEAALRALGDWPAAEPAAASEPAAAAEVPTWCLVGSLPAAALELAAQAGLKLQARFDRLDEAMQLAADAPPPAPPPCALLLLAVPALNAADPLQLRALAARCGAQRMAVVYRFGASADLALWSSLGVALMQEPRDPAPWLAWVQNLLAMPATPAPPPPTPRAARALGKPSAAPAELPPAQRRYAEPVLRRMAAMQSAVACECPQHVAEILLLLSQFEDYSARCLHRNPEDAELHADLQRAAAAARSIFEMALERVAAHEGVDLTEPAP</sequence>
<dbReference type="InterPro" id="IPR009061">
    <property type="entry name" value="DNA-bd_dom_put_sf"/>
</dbReference>
<comment type="caution">
    <text evidence="7">The sequence shown here is derived from an EMBL/GenBank/DDBJ whole genome shotgun (WGS) entry which is preliminary data.</text>
</comment>
<evidence type="ECO:0000313" key="8">
    <source>
        <dbReference type="Proteomes" id="UP000643207"/>
    </source>
</evidence>
<keyword evidence="1" id="KW-0678">Repressor</keyword>
<protein>
    <submittedName>
        <fullName evidence="7">MerR family transcriptional regulator</fullName>
    </submittedName>
</protein>
<dbReference type="EMBL" id="JAERRA010000001">
    <property type="protein sequence ID" value="MBL0719298.1"/>
    <property type="molecule type" value="Genomic_DNA"/>
</dbReference>
<evidence type="ECO:0000256" key="4">
    <source>
        <dbReference type="ARBA" id="ARBA00023163"/>
    </source>
</evidence>
<proteinExistence type="predicted"/>
<organism evidence="7 8">
    <name type="scientific">Aquariibacter lacus</name>
    <dbReference type="NCBI Taxonomy" id="2801332"/>
    <lineage>
        <taxon>Bacteria</taxon>
        <taxon>Pseudomonadati</taxon>
        <taxon>Pseudomonadota</taxon>
        <taxon>Betaproteobacteria</taxon>
        <taxon>Burkholderiales</taxon>
        <taxon>Sphaerotilaceae</taxon>
        <taxon>Aquariibacter</taxon>
    </lineage>
</organism>
<evidence type="ECO:0000313" key="7">
    <source>
        <dbReference type="EMBL" id="MBL0719298.1"/>
    </source>
</evidence>
<feature type="domain" description="HTH merR-type" evidence="6">
    <location>
        <begin position="10"/>
        <end position="72"/>
    </location>
</feature>
<dbReference type="SMART" id="SM00422">
    <property type="entry name" value="HTH_MERR"/>
    <property type="match status" value="1"/>
</dbReference>
<dbReference type="RefSeq" id="WP_201824561.1">
    <property type="nucleotide sequence ID" value="NZ_JAERRA010000001.1"/>
</dbReference>
<keyword evidence="3" id="KW-0238">DNA-binding</keyword>
<keyword evidence="2" id="KW-0805">Transcription regulation</keyword>
<dbReference type="AlphaFoldDB" id="A0A9X1BR82"/>
<evidence type="ECO:0000259" key="6">
    <source>
        <dbReference type="PROSITE" id="PS50937"/>
    </source>
</evidence>
<name>A0A9X1BR82_9BURK</name>
<dbReference type="InterPro" id="IPR047057">
    <property type="entry name" value="MerR_fam"/>
</dbReference>
<dbReference type="PANTHER" id="PTHR30204">
    <property type="entry name" value="REDOX-CYCLING DRUG-SENSING TRANSCRIPTIONAL ACTIVATOR SOXR"/>
    <property type="match status" value="1"/>
</dbReference>
<keyword evidence="4" id="KW-0804">Transcription</keyword>
<keyword evidence="8" id="KW-1185">Reference proteome</keyword>
<evidence type="ECO:0000256" key="2">
    <source>
        <dbReference type="ARBA" id="ARBA00023015"/>
    </source>
</evidence>
<accession>A0A9X1BR82</accession>
<reference evidence="7 8" key="1">
    <citation type="submission" date="2021-01" db="EMBL/GenBank/DDBJ databases">
        <title>Piscinibacter sp. Jin2 Genome sequencing and assembly.</title>
        <authorList>
            <person name="Kim I."/>
        </authorList>
    </citation>
    <scope>NUCLEOTIDE SEQUENCE [LARGE SCALE GENOMIC DNA]</scope>
    <source>
        <strain evidence="7 8">Jin2</strain>
    </source>
</reference>
<dbReference type="InterPro" id="IPR000551">
    <property type="entry name" value="MerR-type_HTH_dom"/>
</dbReference>
<feature type="region of interest" description="Disordered" evidence="5">
    <location>
        <begin position="224"/>
        <end position="248"/>
    </location>
</feature>
<dbReference type="PROSITE" id="PS50937">
    <property type="entry name" value="HTH_MERR_2"/>
    <property type="match status" value="1"/>
</dbReference>
<dbReference type="SUPFAM" id="SSF46955">
    <property type="entry name" value="Putative DNA-binding domain"/>
    <property type="match status" value="1"/>
</dbReference>
<dbReference type="Gene3D" id="1.10.1660.10">
    <property type="match status" value="1"/>
</dbReference>